<evidence type="ECO:0000256" key="3">
    <source>
        <dbReference type="ARBA" id="ARBA00022801"/>
    </source>
</evidence>
<sequence length="211" mass="23806">MKLKRLITGMLETNGYIVYDEHTLEALVIDPGDEPQIFIEYMEKNSLKVQGIVLTHYHYDHIGAVEDIKMKYNCPVYIHKKDAHGLHRPEINYSMGGFRKPVSIIPGRTLSHGDCVQAGSMILEVIHTPGHTPGSICLKVKDANIIFTGDTIFDDDLGRTDLEGGSTEEMRKSIVNKISKWSDDITIYPGHGDHATMAYVRKKNMEFLCML</sequence>
<evidence type="ECO:0000313" key="7">
    <source>
        <dbReference type="Proteomes" id="UP000070456"/>
    </source>
</evidence>
<proteinExistence type="predicted"/>
<protein>
    <submittedName>
        <fullName evidence="6">Putative polyketide biosynthesis zinc-dependent hydrolase PksB</fullName>
        <ecNumber evidence="6">3.-.-.-</ecNumber>
    </submittedName>
</protein>
<dbReference type="CDD" id="cd06262">
    <property type="entry name" value="metallo-hydrolase-like_MBL-fold"/>
    <property type="match status" value="1"/>
</dbReference>
<keyword evidence="4" id="KW-0862">Zinc</keyword>
<dbReference type="SUPFAM" id="SSF56281">
    <property type="entry name" value="Metallo-hydrolase/oxidoreductase"/>
    <property type="match status" value="1"/>
</dbReference>
<evidence type="ECO:0000256" key="2">
    <source>
        <dbReference type="ARBA" id="ARBA00022723"/>
    </source>
</evidence>
<keyword evidence="2" id="KW-0479">Metal-binding</keyword>
<evidence type="ECO:0000256" key="1">
    <source>
        <dbReference type="ARBA" id="ARBA00001947"/>
    </source>
</evidence>
<dbReference type="AlphaFoldDB" id="A0A140LBH3"/>
<dbReference type="PANTHER" id="PTHR46233:SF3">
    <property type="entry name" value="HYDROXYACYLGLUTATHIONE HYDROLASE GLOC"/>
    <property type="match status" value="1"/>
</dbReference>
<dbReference type="EMBL" id="LOEE01000009">
    <property type="protein sequence ID" value="KXG77898.1"/>
    <property type="molecule type" value="Genomic_DNA"/>
</dbReference>
<accession>A0A140LBH3</accession>
<dbReference type="GO" id="GO:0046872">
    <property type="term" value="F:metal ion binding"/>
    <property type="evidence" value="ECO:0007669"/>
    <property type="project" value="UniProtKB-KW"/>
</dbReference>
<dbReference type="InterPro" id="IPR001279">
    <property type="entry name" value="Metallo-B-lactamas"/>
</dbReference>
<feature type="domain" description="Metallo-beta-lactamase" evidence="5">
    <location>
        <begin position="12"/>
        <end position="191"/>
    </location>
</feature>
<evidence type="ECO:0000313" key="6">
    <source>
        <dbReference type="EMBL" id="KXG77898.1"/>
    </source>
</evidence>
<dbReference type="SMART" id="SM00849">
    <property type="entry name" value="Lactamase_B"/>
    <property type="match status" value="1"/>
</dbReference>
<dbReference type="RefSeq" id="WP_068554498.1">
    <property type="nucleotide sequence ID" value="NZ_LOEE01000009.1"/>
</dbReference>
<dbReference type="EC" id="3.-.-.-" evidence="6"/>
<reference evidence="6 7" key="1">
    <citation type="submission" date="2015-12" db="EMBL/GenBank/DDBJ databases">
        <title>Draft genome sequence of the thermoanaerobe Thermotalea metallivorans, an isolate from the runoff channel of the Great Artesian Basin, Australia.</title>
        <authorList>
            <person name="Patel B.K."/>
        </authorList>
    </citation>
    <scope>NUCLEOTIDE SEQUENCE [LARGE SCALE GENOMIC DNA]</scope>
    <source>
        <strain evidence="6 7">B2-1</strain>
    </source>
</reference>
<dbReference type="STRING" id="520762.AN619_03530"/>
<keyword evidence="7" id="KW-1185">Reference proteome</keyword>
<gene>
    <name evidence="6" type="primary">pksB</name>
    <name evidence="6" type="ORF">AN619_03530</name>
</gene>
<dbReference type="InterPro" id="IPR051453">
    <property type="entry name" value="MBL_Glyoxalase_II"/>
</dbReference>
<dbReference type="GO" id="GO:0016787">
    <property type="term" value="F:hydrolase activity"/>
    <property type="evidence" value="ECO:0007669"/>
    <property type="project" value="UniProtKB-KW"/>
</dbReference>
<dbReference type="OrthoDB" id="9802248at2"/>
<comment type="caution">
    <text evidence="6">The sequence shown here is derived from an EMBL/GenBank/DDBJ whole genome shotgun (WGS) entry which is preliminary data.</text>
</comment>
<dbReference type="Proteomes" id="UP000070456">
    <property type="component" value="Unassembled WGS sequence"/>
</dbReference>
<organism evidence="6 7">
    <name type="scientific">Thermotalea metallivorans</name>
    <dbReference type="NCBI Taxonomy" id="520762"/>
    <lineage>
        <taxon>Bacteria</taxon>
        <taxon>Bacillati</taxon>
        <taxon>Bacillota</taxon>
        <taxon>Clostridia</taxon>
        <taxon>Peptostreptococcales</taxon>
        <taxon>Thermotaleaceae</taxon>
        <taxon>Thermotalea</taxon>
    </lineage>
</organism>
<dbReference type="Pfam" id="PF00753">
    <property type="entry name" value="Lactamase_B"/>
    <property type="match status" value="1"/>
</dbReference>
<name>A0A140LBH3_9FIRM</name>
<keyword evidence="3 6" id="KW-0378">Hydrolase</keyword>
<dbReference type="InterPro" id="IPR036866">
    <property type="entry name" value="RibonucZ/Hydroxyglut_hydro"/>
</dbReference>
<comment type="cofactor">
    <cofactor evidence="1">
        <name>Zn(2+)</name>
        <dbReference type="ChEBI" id="CHEBI:29105"/>
    </cofactor>
</comment>
<evidence type="ECO:0000259" key="5">
    <source>
        <dbReference type="SMART" id="SM00849"/>
    </source>
</evidence>
<dbReference type="PANTHER" id="PTHR46233">
    <property type="entry name" value="HYDROXYACYLGLUTATHIONE HYDROLASE GLOC"/>
    <property type="match status" value="1"/>
</dbReference>
<evidence type="ECO:0000256" key="4">
    <source>
        <dbReference type="ARBA" id="ARBA00022833"/>
    </source>
</evidence>
<dbReference type="Gene3D" id="3.60.15.10">
    <property type="entry name" value="Ribonuclease Z/Hydroxyacylglutathione hydrolase-like"/>
    <property type="match status" value="1"/>
</dbReference>